<dbReference type="InterPro" id="IPR034660">
    <property type="entry name" value="DinB/YfiT-like"/>
</dbReference>
<dbReference type="EMBL" id="CP070608">
    <property type="protein sequence ID" value="QSE98659.1"/>
    <property type="molecule type" value="Genomic_DNA"/>
</dbReference>
<reference evidence="2" key="1">
    <citation type="submission" date="2021-02" db="EMBL/GenBank/DDBJ databases">
        <title>Fulvivirga sp. S481 isolated from sea water.</title>
        <authorList>
            <person name="Bae S.S."/>
            <person name="Baek K."/>
        </authorList>
    </citation>
    <scope>NUCLEOTIDE SEQUENCE</scope>
    <source>
        <strain evidence="2">S481</strain>
    </source>
</reference>
<name>A0A974WIR6_9BACT</name>
<keyword evidence="3" id="KW-1185">Reference proteome</keyword>
<evidence type="ECO:0000313" key="3">
    <source>
        <dbReference type="Proteomes" id="UP000662783"/>
    </source>
</evidence>
<evidence type="ECO:0000313" key="2">
    <source>
        <dbReference type="EMBL" id="QSE98659.1"/>
    </source>
</evidence>
<dbReference type="RefSeq" id="WP_205723173.1">
    <property type="nucleotide sequence ID" value="NZ_CP070608.1"/>
</dbReference>
<dbReference type="KEGG" id="fuv:JR347_06155"/>
<feature type="domain" description="DinB-like" evidence="1">
    <location>
        <begin position="10"/>
        <end position="164"/>
    </location>
</feature>
<dbReference type="Pfam" id="PF12867">
    <property type="entry name" value="DinB_2"/>
    <property type="match status" value="1"/>
</dbReference>
<dbReference type="InterPro" id="IPR024775">
    <property type="entry name" value="DinB-like"/>
</dbReference>
<sequence>MDKKSIIDTLNKSHRQFEQYLSSLTKEEFEVCKNGKWSAGQDLDHILKSLEPLSKILSNKEYIITNFGKGNGVSNDYDVVISRYKSKLNEGATAFGQFIPEKISWNKKTYLLQLLRQLIENITESLQLYTEEELDKLLLPHPLLGTLTVREMLHFTNYHVIHHQDNIIRNLELK</sequence>
<gene>
    <name evidence="2" type="ORF">JR347_06155</name>
</gene>
<protein>
    <submittedName>
        <fullName evidence="2">DinB family protein</fullName>
    </submittedName>
</protein>
<dbReference type="Proteomes" id="UP000662783">
    <property type="component" value="Chromosome"/>
</dbReference>
<dbReference type="AlphaFoldDB" id="A0A974WIR6"/>
<dbReference type="Gene3D" id="1.20.120.450">
    <property type="entry name" value="dinb family like domain"/>
    <property type="match status" value="1"/>
</dbReference>
<organism evidence="2 3">
    <name type="scientific">Fulvivirga lutea</name>
    <dbReference type="NCBI Taxonomy" id="2810512"/>
    <lineage>
        <taxon>Bacteria</taxon>
        <taxon>Pseudomonadati</taxon>
        <taxon>Bacteroidota</taxon>
        <taxon>Cytophagia</taxon>
        <taxon>Cytophagales</taxon>
        <taxon>Fulvivirgaceae</taxon>
        <taxon>Fulvivirga</taxon>
    </lineage>
</organism>
<dbReference type="SUPFAM" id="SSF109854">
    <property type="entry name" value="DinB/YfiT-like putative metalloenzymes"/>
    <property type="match status" value="1"/>
</dbReference>
<proteinExistence type="predicted"/>
<evidence type="ECO:0000259" key="1">
    <source>
        <dbReference type="Pfam" id="PF12867"/>
    </source>
</evidence>
<accession>A0A974WIR6</accession>